<dbReference type="Pfam" id="PF01212">
    <property type="entry name" value="Beta_elim_lyase"/>
    <property type="match status" value="1"/>
</dbReference>
<feature type="modified residue" description="N6-(pyridoxal phosphate)lysine" evidence="6">
    <location>
        <position position="199"/>
    </location>
</feature>
<dbReference type="NCBIfam" id="NF041359">
    <property type="entry name" value="GntG_guanitoxin"/>
    <property type="match status" value="1"/>
</dbReference>
<name>A0A327WZ15_9GAMM</name>
<comment type="cofactor">
    <cofactor evidence="1">
        <name>pyridoxal 5'-phosphate</name>
        <dbReference type="ChEBI" id="CHEBI:597326"/>
    </cofactor>
</comment>
<evidence type="ECO:0000313" key="8">
    <source>
        <dbReference type="EMBL" id="RAJ98990.1"/>
    </source>
</evidence>
<reference evidence="8 9" key="1">
    <citation type="submission" date="2018-06" db="EMBL/GenBank/DDBJ databases">
        <title>Genomic Encyclopedia of Type Strains, Phase III (KMG-III): the genomes of soil and plant-associated and newly described type strains.</title>
        <authorList>
            <person name="Whitman W."/>
        </authorList>
    </citation>
    <scope>NUCLEOTIDE SEQUENCE [LARGE SCALE GENOMIC DNA]</scope>
    <source>
        <strain evidence="8 9">CGMCC 1.15366</strain>
    </source>
</reference>
<dbReference type="GO" id="GO:0005829">
    <property type="term" value="C:cytosol"/>
    <property type="evidence" value="ECO:0007669"/>
    <property type="project" value="TreeGrafter"/>
</dbReference>
<evidence type="ECO:0000259" key="7">
    <source>
        <dbReference type="Pfam" id="PF01212"/>
    </source>
</evidence>
<protein>
    <submittedName>
        <fullName evidence="8">L-threonine aldolase</fullName>
    </submittedName>
</protein>
<dbReference type="PIRSF" id="PIRSF017617">
    <property type="entry name" value="Thr_aldolase"/>
    <property type="match status" value="1"/>
</dbReference>
<accession>A0A327WZ15</accession>
<dbReference type="Gene3D" id="3.90.1150.10">
    <property type="entry name" value="Aspartate Aminotransferase, domain 1"/>
    <property type="match status" value="1"/>
</dbReference>
<dbReference type="InterPro" id="IPR015421">
    <property type="entry name" value="PyrdxlP-dep_Trfase_major"/>
</dbReference>
<organism evidence="8 9">
    <name type="scientific">Aliidiomarina maris</name>
    <dbReference type="NCBI Taxonomy" id="531312"/>
    <lineage>
        <taxon>Bacteria</taxon>
        <taxon>Pseudomonadati</taxon>
        <taxon>Pseudomonadota</taxon>
        <taxon>Gammaproteobacteria</taxon>
        <taxon>Alteromonadales</taxon>
        <taxon>Idiomarinaceae</taxon>
        <taxon>Aliidiomarina</taxon>
    </lineage>
</organism>
<dbReference type="InterPro" id="IPR023603">
    <property type="entry name" value="Low_specificity_L-TA-like"/>
</dbReference>
<comment type="similarity">
    <text evidence="2">Belongs to the threonine aldolase family.</text>
</comment>
<dbReference type="SUPFAM" id="SSF53383">
    <property type="entry name" value="PLP-dependent transferases"/>
    <property type="match status" value="1"/>
</dbReference>
<sequence>MEVIDFRSDTLTKPTPDMRAAMASAEVGDDVYGEDPTINALEQRVAAMLGKPAALLCTSGTQSNLLGILSHCQRGEEYIVGAPYHTYKYEAGGAAVLGGVVPHTVSLEADGSVAAATLRGAVKADDPHFPISRLIALENTHLGRVISQAQMWQAREVADEFGLRLHLDGARLANASVATGLSLAELAQPFDSVSLCCSKGLGAPVGSLLIGSEELIGRARRWRKMLGGGMRQAGVIAAAIDYALTHHMARLADDHTHAEGLSQQLGTRLASLAEHVQVAPAHTNMVYLNFADPQVAQQVSTAAREAGILVPASAAMRLVTHLDITSQMIEKTVDILTKVITETVQAR</sequence>
<dbReference type="InterPro" id="IPR015422">
    <property type="entry name" value="PyrdxlP-dep_Trfase_small"/>
</dbReference>
<evidence type="ECO:0000256" key="4">
    <source>
        <dbReference type="ARBA" id="ARBA00022898"/>
    </source>
</evidence>
<keyword evidence="4" id="KW-0663">Pyridoxal phosphate</keyword>
<dbReference type="GO" id="GO:0006545">
    <property type="term" value="P:glycine biosynthetic process"/>
    <property type="evidence" value="ECO:0007669"/>
    <property type="project" value="TreeGrafter"/>
</dbReference>
<dbReference type="GO" id="GO:0006567">
    <property type="term" value="P:L-threonine catabolic process"/>
    <property type="evidence" value="ECO:0007669"/>
    <property type="project" value="TreeGrafter"/>
</dbReference>
<dbReference type="InterPro" id="IPR015424">
    <property type="entry name" value="PyrdxlP-dep_Trfase"/>
</dbReference>
<evidence type="ECO:0000256" key="6">
    <source>
        <dbReference type="PIRSR" id="PIRSR017617-1"/>
    </source>
</evidence>
<dbReference type="Gene3D" id="3.40.640.10">
    <property type="entry name" value="Type I PLP-dependent aspartate aminotransferase-like (Major domain)"/>
    <property type="match status" value="1"/>
</dbReference>
<evidence type="ECO:0000256" key="2">
    <source>
        <dbReference type="ARBA" id="ARBA00006966"/>
    </source>
</evidence>
<comment type="caution">
    <text evidence="8">The sequence shown here is derived from an EMBL/GenBank/DDBJ whole genome shotgun (WGS) entry which is preliminary data.</text>
</comment>
<evidence type="ECO:0000256" key="5">
    <source>
        <dbReference type="ARBA" id="ARBA00023239"/>
    </source>
</evidence>
<keyword evidence="5" id="KW-0456">Lyase</keyword>
<proteinExistence type="inferred from homology"/>
<dbReference type="EMBL" id="QLMD01000004">
    <property type="protein sequence ID" value="RAJ98990.1"/>
    <property type="molecule type" value="Genomic_DNA"/>
</dbReference>
<dbReference type="NCBIfam" id="NF007825">
    <property type="entry name" value="PRK10534.1"/>
    <property type="match status" value="1"/>
</dbReference>
<dbReference type="AlphaFoldDB" id="A0A327WZ15"/>
<evidence type="ECO:0000256" key="3">
    <source>
        <dbReference type="ARBA" id="ARBA00011881"/>
    </source>
</evidence>
<gene>
    <name evidence="8" type="ORF">B0I24_104194</name>
</gene>
<feature type="domain" description="Aromatic amino acid beta-eliminating lyase/threonine aldolase" evidence="7">
    <location>
        <begin position="5"/>
        <end position="287"/>
    </location>
</feature>
<dbReference type="InterPro" id="IPR001597">
    <property type="entry name" value="ArAA_b-elim_lyase/Thr_aldolase"/>
</dbReference>
<dbReference type="FunFam" id="3.40.640.10:FF:000030">
    <property type="entry name" value="Low-specificity L-threonine aldolase"/>
    <property type="match status" value="1"/>
</dbReference>
<dbReference type="PANTHER" id="PTHR48097">
    <property type="entry name" value="L-THREONINE ALDOLASE-RELATED"/>
    <property type="match status" value="1"/>
</dbReference>
<dbReference type="GO" id="GO:0008732">
    <property type="term" value="F:L-allo-threonine aldolase activity"/>
    <property type="evidence" value="ECO:0007669"/>
    <property type="project" value="TreeGrafter"/>
</dbReference>
<evidence type="ECO:0000313" key="9">
    <source>
        <dbReference type="Proteomes" id="UP000249203"/>
    </source>
</evidence>
<dbReference type="Proteomes" id="UP000249203">
    <property type="component" value="Unassembled WGS sequence"/>
</dbReference>
<evidence type="ECO:0000256" key="1">
    <source>
        <dbReference type="ARBA" id="ARBA00001933"/>
    </source>
</evidence>
<dbReference type="PANTHER" id="PTHR48097:SF9">
    <property type="entry name" value="L-THREONINE ALDOLASE"/>
    <property type="match status" value="1"/>
</dbReference>
<comment type="subunit">
    <text evidence="3">Homotetramer.</text>
</comment>